<name>A0A090MZJ1_STRRB</name>
<dbReference type="OrthoDB" id="3987180at2759"/>
<accession>A0A090MZJ1</accession>
<feature type="compositionally biased region" description="Polar residues" evidence="3">
    <location>
        <begin position="1"/>
        <end position="11"/>
    </location>
</feature>
<dbReference type="PANTHER" id="PTHR15835">
    <property type="entry name" value="NUCLEAR-INTERACTING PARTNER OF ALK"/>
    <property type="match status" value="1"/>
</dbReference>
<dbReference type="Proteomes" id="UP000035682">
    <property type="component" value="Unplaced"/>
</dbReference>
<keyword evidence="6" id="KW-1185">Reference proteome</keyword>
<dbReference type="WBParaSite" id="SRAE_2000367600.1">
    <property type="protein sequence ID" value="SRAE_2000367600.1"/>
    <property type="gene ID" value="WBGene00263901"/>
</dbReference>
<evidence type="ECO:0000256" key="3">
    <source>
        <dbReference type="SAM" id="MobiDB-lite"/>
    </source>
</evidence>
<evidence type="ECO:0000256" key="1">
    <source>
        <dbReference type="ARBA" id="ARBA00004123"/>
    </source>
</evidence>
<dbReference type="RefSeq" id="XP_024508224.1">
    <property type="nucleotide sequence ID" value="XM_024654898.1"/>
</dbReference>
<gene>
    <name evidence="5 7 8" type="ORF">SRAE_2000367600</name>
</gene>
<dbReference type="STRING" id="34506.A0A090MZJ1"/>
<sequence>MSESTCPQTQESTEETFDNKGNTRSASDDFFENIKLAQDSVNHIDDYILYGTNSFTDSYKKDIQDLKKRLKTYTLKNWKISSLKITPLKCALLGWVSISPDYIQCEQCKKCISLKYINGEKKNCLTYNGNIQILKKELKLLHKNFCRNRLLFNYNQLEKCYNMLTQYDIKECEKSFNKSDSITWDIVKEDLKTNGLVSDYLAQHGYYYEKQYVKCTKCFYEIHESRKNFINPKVHHKKESKKNPILTINRLEVLIKELKDDTLKAIEEKNTTKPKEKFNSKILID</sequence>
<organism evidence="5">
    <name type="scientific">Strongyloides ratti</name>
    <name type="common">Parasitic roundworm</name>
    <dbReference type="NCBI Taxonomy" id="34506"/>
    <lineage>
        <taxon>Eukaryota</taxon>
        <taxon>Metazoa</taxon>
        <taxon>Ecdysozoa</taxon>
        <taxon>Nematoda</taxon>
        <taxon>Chromadorea</taxon>
        <taxon>Rhabditida</taxon>
        <taxon>Tylenchina</taxon>
        <taxon>Panagrolaimomorpha</taxon>
        <taxon>Strongyloidoidea</taxon>
        <taxon>Strongyloididae</taxon>
        <taxon>Strongyloides</taxon>
    </lineage>
</organism>
<reference evidence="7" key="2">
    <citation type="submission" date="2020-12" db="UniProtKB">
        <authorList>
            <consortium name="WormBaseParasite"/>
        </authorList>
    </citation>
    <scope>IDENTIFICATION</scope>
</reference>
<dbReference type="CTD" id="36381394"/>
<proteinExistence type="predicted"/>
<reference evidence="5 6" key="1">
    <citation type="submission" date="2014-09" db="EMBL/GenBank/DDBJ databases">
        <authorList>
            <person name="Martin A.A."/>
        </authorList>
    </citation>
    <scope>NUCLEOTIDE SEQUENCE</scope>
    <source>
        <strain evidence="6">ED321</strain>
        <strain evidence="5">ED321 Heterogonic</strain>
    </source>
</reference>
<evidence type="ECO:0000256" key="2">
    <source>
        <dbReference type="ARBA" id="ARBA00023242"/>
    </source>
</evidence>
<dbReference type="AlphaFoldDB" id="A0A090MZJ1"/>
<evidence type="ECO:0000313" key="5">
    <source>
        <dbReference type="EMBL" id="CEF69024.1"/>
    </source>
</evidence>
<comment type="subcellular location">
    <subcellularLocation>
        <location evidence="1">Nucleus</location>
    </subcellularLocation>
</comment>
<evidence type="ECO:0000313" key="7">
    <source>
        <dbReference type="WBParaSite" id="SRAE_2000367600.1"/>
    </source>
</evidence>
<evidence type="ECO:0000313" key="6">
    <source>
        <dbReference type="Proteomes" id="UP000035682"/>
    </source>
</evidence>
<dbReference type="WormBase" id="SRAE_2000367600">
    <property type="protein sequence ID" value="SRP08563"/>
    <property type="gene ID" value="WBGene00263901"/>
</dbReference>
<feature type="region of interest" description="Disordered" evidence="3">
    <location>
        <begin position="1"/>
        <end position="24"/>
    </location>
</feature>
<dbReference type="GO" id="GO:0005634">
    <property type="term" value="C:nucleus"/>
    <property type="evidence" value="ECO:0007669"/>
    <property type="project" value="UniProtKB-SubCell"/>
</dbReference>
<dbReference type="InterPro" id="IPR012935">
    <property type="entry name" value="NuBaID_N"/>
</dbReference>
<dbReference type="PANTHER" id="PTHR15835:SF6">
    <property type="entry name" value="ZINC FINGER C3HC-TYPE PROTEIN 1"/>
    <property type="match status" value="1"/>
</dbReference>
<feature type="domain" description="C3HC-type" evidence="4">
    <location>
        <begin position="62"/>
        <end position="149"/>
    </location>
</feature>
<protein>
    <submittedName>
        <fullName evidence="5 7">Zinc finger, C3HC-like domain-containing protein</fullName>
    </submittedName>
</protein>
<evidence type="ECO:0000313" key="8">
    <source>
        <dbReference type="WormBase" id="SRAE_2000367600"/>
    </source>
</evidence>
<dbReference type="SUPFAM" id="SSF57924">
    <property type="entry name" value="Inhibitor of apoptosis (IAP) repeat"/>
    <property type="match status" value="1"/>
</dbReference>
<dbReference type="GO" id="GO:0008270">
    <property type="term" value="F:zinc ion binding"/>
    <property type="evidence" value="ECO:0007669"/>
    <property type="project" value="InterPro"/>
</dbReference>
<keyword evidence="2" id="KW-0539">Nucleus</keyword>
<evidence type="ECO:0000259" key="4">
    <source>
        <dbReference type="Pfam" id="PF07967"/>
    </source>
</evidence>
<dbReference type="GeneID" id="36381394"/>
<dbReference type="EMBL" id="LN609529">
    <property type="protein sequence ID" value="CEF69024.1"/>
    <property type="molecule type" value="Genomic_DNA"/>
</dbReference>
<dbReference type="Pfam" id="PF07967">
    <property type="entry name" value="zf-C3HC"/>
    <property type="match status" value="1"/>
</dbReference>